<organism evidence="2">
    <name type="scientific">Acromyrmex echinatior</name>
    <name type="common">Panamanian leafcutter ant</name>
    <name type="synonym">Acromyrmex octospinosus echinatior</name>
    <dbReference type="NCBI Taxonomy" id="103372"/>
    <lineage>
        <taxon>Eukaryota</taxon>
        <taxon>Metazoa</taxon>
        <taxon>Ecdysozoa</taxon>
        <taxon>Arthropoda</taxon>
        <taxon>Hexapoda</taxon>
        <taxon>Insecta</taxon>
        <taxon>Pterygota</taxon>
        <taxon>Neoptera</taxon>
        <taxon>Endopterygota</taxon>
        <taxon>Hymenoptera</taxon>
        <taxon>Apocrita</taxon>
        <taxon>Aculeata</taxon>
        <taxon>Formicoidea</taxon>
        <taxon>Formicidae</taxon>
        <taxon>Myrmicinae</taxon>
        <taxon>Acromyrmex</taxon>
    </lineage>
</organism>
<name>F4WDN5_ACREC</name>
<evidence type="ECO:0000313" key="2">
    <source>
        <dbReference type="Proteomes" id="UP000007755"/>
    </source>
</evidence>
<accession>F4WDN5</accession>
<reference evidence="1" key="1">
    <citation type="submission" date="2011-02" db="EMBL/GenBank/DDBJ databases">
        <title>The genome of the leaf-cutting ant Acromyrmex echinatior suggests key adaptations to social evolution and fungus farming.</title>
        <authorList>
            <person name="Nygaard S."/>
            <person name="Zhang G."/>
        </authorList>
    </citation>
    <scope>NUCLEOTIDE SEQUENCE</scope>
</reference>
<dbReference type="AlphaFoldDB" id="F4WDN5"/>
<sequence>MTLTWGQNIGIHILVWLDSRESEERDIEKVAESIDRRRIHWKTRFSGIFECRPTVCAGVSIRRHRQYVETLTPRERGRGSHLRNVDPTFSPLPSEKILKGPFHEGGVQLCFRRFMAIYGFSGGVCVEIASHLETH</sequence>
<proteinExistence type="predicted"/>
<evidence type="ECO:0000313" key="1">
    <source>
        <dbReference type="EMBL" id="EGI67696.1"/>
    </source>
</evidence>
<protein>
    <submittedName>
        <fullName evidence="1">Uncharacterized protein</fullName>
    </submittedName>
</protein>
<dbReference type="EMBL" id="GL888089">
    <property type="protein sequence ID" value="EGI67696.1"/>
    <property type="molecule type" value="Genomic_DNA"/>
</dbReference>
<dbReference type="InParanoid" id="F4WDN5"/>
<gene>
    <name evidence="1" type="ORF">G5I_03689</name>
</gene>
<dbReference type="Proteomes" id="UP000007755">
    <property type="component" value="Unassembled WGS sequence"/>
</dbReference>
<keyword evidence="2" id="KW-1185">Reference proteome</keyword>